<evidence type="ECO:0000313" key="4">
    <source>
        <dbReference type="Proteomes" id="UP001200271"/>
    </source>
</evidence>
<dbReference type="SUPFAM" id="SSF53098">
    <property type="entry name" value="Ribonuclease H-like"/>
    <property type="match status" value="1"/>
</dbReference>
<name>A0AAW4Y8B8_STAAU</name>
<reference evidence="3" key="2">
    <citation type="submission" date="2023-08" db="EMBL/GenBank/DDBJ databases">
        <authorList>
            <person name="Zhao H."/>
            <person name="Wang X."/>
        </authorList>
    </citation>
    <scope>NUCLEOTIDE SEQUENCE</scope>
    <source>
        <strain evidence="3">NC-4</strain>
    </source>
</reference>
<comment type="caution">
    <text evidence="3">The sequence shown here is derived from an EMBL/GenBank/DDBJ whole genome shotgun (WGS) entry which is preliminary data.</text>
</comment>
<dbReference type="InterPro" id="IPR036397">
    <property type="entry name" value="RNaseH_sf"/>
</dbReference>
<dbReference type="GO" id="GO:0003676">
    <property type="term" value="F:nucleic acid binding"/>
    <property type="evidence" value="ECO:0007669"/>
    <property type="project" value="InterPro"/>
</dbReference>
<dbReference type="NCBIfam" id="NF033516">
    <property type="entry name" value="transpos_IS3"/>
    <property type="match status" value="1"/>
</dbReference>
<dbReference type="Proteomes" id="UP001200271">
    <property type="component" value="Unassembled WGS sequence"/>
</dbReference>
<dbReference type="Gene3D" id="3.30.420.10">
    <property type="entry name" value="Ribonuclease H-like superfamily/Ribonuclease H"/>
    <property type="match status" value="1"/>
</dbReference>
<dbReference type="Pfam" id="PF13276">
    <property type="entry name" value="HTH_21"/>
    <property type="match status" value="1"/>
</dbReference>
<dbReference type="AlphaFoldDB" id="A0AAW4Y8B8"/>
<evidence type="ECO:0000256" key="1">
    <source>
        <dbReference type="ARBA" id="ARBA00002286"/>
    </source>
</evidence>
<organism evidence="3 4">
    <name type="scientific">Staphylococcus aureus</name>
    <dbReference type="NCBI Taxonomy" id="1280"/>
    <lineage>
        <taxon>Bacteria</taxon>
        <taxon>Bacillati</taxon>
        <taxon>Bacillota</taxon>
        <taxon>Bacilli</taxon>
        <taxon>Bacillales</taxon>
        <taxon>Staphylococcaceae</taxon>
        <taxon>Staphylococcus</taxon>
    </lineage>
</organism>
<protein>
    <submittedName>
        <fullName evidence="3">IS3 family transposase</fullName>
    </submittedName>
</protein>
<feature type="domain" description="Integrase catalytic" evidence="2">
    <location>
        <begin position="93"/>
        <end position="268"/>
    </location>
</feature>
<reference evidence="3" key="1">
    <citation type="journal article" date="2021" name="Front Med (Lausanne)">
        <title>The Prevalence and Determinants of Fusidic Acid Resistance Among Methicillin-Resistant Staphylococcus aureus Clinical Isolates in China.</title>
        <authorList>
            <person name="Zhao H."/>
            <person name="Wang X."/>
            <person name="Wang B."/>
            <person name="Xu Y."/>
            <person name="Rao L."/>
            <person name="Wan B."/>
            <person name="Guo Y."/>
            <person name="Wu X."/>
            <person name="Yu J."/>
            <person name="Chen L."/>
            <person name="Li M."/>
            <person name="Yu F."/>
        </authorList>
    </citation>
    <scope>NUCLEOTIDE SEQUENCE</scope>
    <source>
        <strain evidence="3">NC-4</strain>
    </source>
</reference>
<evidence type="ECO:0000259" key="2">
    <source>
        <dbReference type="PROSITE" id="PS50994"/>
    </source>
</evidence>
<dbReference type="InterPro" id="IPR001584">
    <property type="entry name" value="Integrase_cat-core"/>
</dbReference>
<dbReference type="InterPro" id="IPR048020">
    <property type="entry name" value="Transpos_IS3"/>
</dbReference>
<dbReference type="Pfam" id="PF13333">
    <property type="entry name" value="rve_2"/>
    <property type="match status" value="1"/>
</dbReference>
<dbReference type="PROSITE" id="PS50994">
    <property type="entry name" value="INTEGRASE"/>
    <property type="match status" value="1"/>
</dbReference>
<dbReference type="InterPro" id="IPR012337">
    <property type="entry name" value="RNaseH-like_sf"/>
</dbReference>
<dbReference type="GO" id="GO:0015074">
    <property type="term" value="P:DNA integration"/>
    <property type="evidence" value="ECO:0007669"/>
    <property type="project" value="InterPro"/>
</dbReference>
<dbReference type="PANTHER" id="PTHR46889">
    <property type="entry name" value="TRANSPOSASE INSF FOR INSERTION SEQUENCE IS3B-RELATED"/>
    <property type="match status" value="1"/>
</dbReference>
<gene>
    <name evidence="3" type="ORF">LB359_08415</name>
</gene>
<comment type="function">
    <text evidence="1">Involved in the transposition of the insertion sequence.</text>
</comment>
<dbReference type="InterPro" id="IPR025948">
    <property type="entry name" value="HTH-like_dom"/>
</dbReference>
<accession>A0AAW4Y8B8</accession>
<dbReference type="EMBL" id="JAIUEN010000063">
    <property type="protein sequence ID" value="MCE3362364.1"/>
    <property type="molecule type" value="Genomic_DNA"/>
</dbReference>
<dbReference type="Pfam" id="PF00665">
    <property type="entry name" value="rve"/>
    <property type="match status" value="1"/>
</dbReference>
<sequence length="268" mass="32069">MTLLCKVVGISRASYYKWRKRREFKTQREIEDEILMKEILWIFNKYNGIYGYRRIRIYICLRLDKKVSRKRVYRLMKKLGLKSCIRAARKRYRPSTPTITAENLLDREFSETEANKKWVTDVTELILENGRKFYLSAIRDLGTGKIVSYDISYSNNNQLVFNTFNKALKKVKNISGLILHSDRGFQYTSKHFKFLLDEQGVIQSMSRVGRCIDNSPMESFWGIMKSEIYRGNRHYKFKDIKTARSQFKEYIDFYNNERITLEMERLIA</sequence>
<evidence type="ECO:0000313" key="3">
    <source>
        <dbReference type="EMBL" id="MCE3362364.1"/>
    </source>
</evidence>
<proteinExistence type="predicted"/>
<dbReference type="InterPro" id="IPR050900">
    <property type="entry name" value="Transposase_IS3/IS150/IS904"/>
</dbReference>
<dbReference type="PANTHER" id="PTHR46889:SF4">
    <property type="entry name" value="TRANSPOSASE INSO FOR INSERTION SEQUENCE ELEMENT IS911B-RELATED"/>
    <property type="match status" value="1"/>
</dbReference>